<dbReference type="Proteomes" id="UP000050378">
    <property type="component" value="Unassembled WGS sequence"/>
</dbReference>
<evidence type="ECO:0000313" key="1">
    <source>
        <dbReference type="EMBL" id="KPM83525.1"/>
    </source>
</evidence>
<reference evidence="1 2" key="1">
    <citation type="submission" date="2015-09" db="EMBL/GenBank/DDBJ databases">
        <title>Draft Genome Sequence of Pseudoalteromonas lipolytica UCD-48B.</title>
        <authorList>
            <person name="Krusor M."/>
            <person name="Coil D.A."/>
            <person name="Lang J.M."/>
            <person name="Eisen J.A."/>
            <person name="Alexiev A."/>
        </authorList>
    </citation>
    <scope>NUCLEOTIDE SEQUENCE [LARGE SCALE GENOMIC DNA]</scope>
    <source>
        <strain evidence="1 2">UCD-48B</strain>
    </source>
</reference>
<accession>A0A0P7DVQ8</accession>
<name>A0A0P7DVQ8_9GAMM</name>
<dbReference type="PATRIC" id="fig|570156.3.peg.3192"/>
<protein>
    <submittedName>
        <fullName evidence="1">Uncharacterized protein</fullName>
    </submittedName>
</protein>
<dbReference type="STRING" id="570156.AOG27_10515"/>
<proteinExistence type="predicted"/>
<dbReference type="OrthoDB" id="6401666at2"/>
<organism evidence="1 2">
    <name type="scientific">Pseudoalteromonas lipolytica</name>
    <dbReference type="NCBI Taxonomy" id="570156"/>
    <lineage>
        <taxon>Bacteria</taxon>
        <taxon>Pseudomonadati</taxon>
        <taxon>Pseudomonadota</taxon>
        <taxon>Gammaproteobacteria</taxon>
        <taxon>Alteromonadales</taxon>
        <taxon>Pseudoalteromonadaceae</taxon>
        <taxon>Pseudoalteromonas</taxon>
    </lineage>
</organism>
<evidence type="ECO:0000313" key="2">
    <source>
        <dbReference type="Proteomes" id="UP000050378"/>
    </source>
</evidence>
<dbReference type="EMBL" id="LJTC01000006">
    <property type="protein sequence ID" value="KPM83525.1"/>
    <property type="molecule type" value="Genomic_DNA"/>
</dbReference>
<comment type="caution">
    <text evidence="1">The sequence shown here is derived from an EMBL/GenBank/DDBJ whole genome shotgun (WGS) entry which is preliminary data.</text>
</comment>
<gene>
    <name evidence="1" type="ORF">AOG27_10515</name>
</gene>
<sequence>MQYNNRIKGGRKKLGLRSFVDNFSQALSALYAALGTKEVNLKFLALFLLSILSGCSVVVHDKTNDPIALSLIGSYYQTVKDGFLYEARCADINASIQSTEWCTGIQAFDSGNEYSKTPTNYQAYKSAQEEWDTKLFTKLAFEKQRSIISALSKGTVIKITKLVQYPWGTNGYYWAIRAELINTEGNLIEVELPTNSALAFPSWLQGYGVQALPQLKQEYLMQCKNAKCT</sequence>
<dbReference type="AlphaFoldDB" id="A0A0P7DVQ8"/>
<dbReference type="RefSeq" id="WP_054552981.1">
    <property type="nucleotide sequence ID" value="NZ_LJTC01000006.1"/>
</dbReference>